<evidence type="ECO:0008006" key="5">
    <source>
        <dbReference type="Google" id="ProtNLM"/>
    </source>
</evidence>
<reference evidence="3 4" key="1">
    <citation type="journal article" date="2021" name="Int. J. Syst. Evol. Microbiol.">
        <title>Lentilactobacillus fungorum sp. nov., isolated from spent mushroom substrates.</title>
        <authorList>
            <person name="Tohno M."/>
            <person name="Tanizawa Y."/>
            <person name="Kojima Y."/>
            <person name="Sakamoto M."/>
            <person name="Ohkuma M."/>
            <person name="Kobayashi H."/>
        </authorList>
    </citation>
    <scope>NUCLEOTIDE SEQUENCE [LARGE SCALE GENOMIC DNA]</scope>
    <source>
        <strain evidence="3 4">YK48G</strain>
    </source>
</reference>
<feature type="compositionally biased region" description="Low complexity" evidence="1">
    <location>
        <begin position="291"/>
        <end position="305"/>
    </location>
</feature>
<gene>
    <name evidence="3" type="ORF">YK48G_10210</name>
</gene>
<feature type="region of interest" description="Disordered" evidence="1">
    <location>
        <begin position="277"/>
        <end position="311"/>
    </location>
</feature>
<protein>
    <recommendedName>
        <fullName evidence="5">D-alanyl-D-alanine carboxypeptidase</fullName>
    </recommendedName>
</protein>
<dbReference type="Proteomes" id="UP000604765">
    <property type="component" value="Unassembled WGS sequence"/>
</dbReference>
<evidence type="ECO:0000256" key="2">
    <source>
        <dbReference type="SAM" id="SignalP"/>
    </source>
</evidence>
<dbReference type="RefSeq" id="WP_203629632.1">
    <property type="nucleotide sequence ID" value="NZ_BNJR01000010.1"/>
</dbReference>
<organism evidence="3 4">
    <name type="scientific">Lentilactobacillus fungorum</name>
    <dbReference type="NCBI Taxonomy" id="2201250"/>
    <lineage>
        <taxon>Bacteria</taxon>
        <taxon>Bacillati</taxon>
        <taxon>Bacillota</taxon>
        <taxon>Bacilli</taxon>
        <taxon>Lactobacillales</taxon>
        <taxon>Lactobacillaceae</taxon>
        <taxon>Lentilactobacillus</taxon>
    </lineage>
</organism>
<proteinExistence type="predicted"/>
<accession>A0ABQ3VYT7</accession>
<dbReference type="EMBL" id="BNJR01000010">
    <property type="protein sequence ID" value="GHP13596.1"/>
    <property type="molecule type" value="Genomic_DNA"/>
</dbReference>
<keyword evidence="4" id="KW-1185">Reference proteome</keyword>
<evidence type="ECO:0000313" key="3">
    <source>
        <dbReference type="EMBL" id="GHP13596.1"/>
    </source>
</evidence>
<feature type="signal peptide" evidence="2">
    <location>
        <begin position="1"/>
        <end position="31"/>
    </location>
</feature>
<name>A0ABQ3VYT7_9LACO</name>
<evidence type="ECO:0000256" key="1">
    <source>
        <dbReference type="SAM" id="MobiDB-lite"/>
    </source>
</evidence>
<feature type="compositionally biased region" description="Polar residues" evidence="1">
    <location>
        <begin position="277"/>
        <end position="290"/>
    </location>
</feature>
<feature type="chain" id="PRO_5045713568" description="D-alanyl-D-alanine carboxypeptidase" evidence="2">
    <location>
        <begin position="32"/>
        <end position="439"/>
    </location>
</feature>
<sequence>MNKRGNKRLLGLATTFAVFCLVGTHQLAAHAAGGYTILKTRYHSKTPYHVSTFRSVFMYNPTHTAKIHNLKNYPKTTWYVSKSLLIHWRTTGKNYRYFYVTNGKGTISGLVWHGFLARGVNPNATAANSDTNSTTNQQDATTNSLSQTLIGYFDSTVPNAQLQTIANKFQQYATIEDPSKPWNAAQDFEDMLTKDYPALWKSTPKIKFLYEKQASGNLAKLKAGSLSFKDYVNNAITGAEGNENFHAFKGDQIGAYACPKSSRAYGQGVVIIQPATASHQNNSDTNANDESNSSNPTNSPTDNPDAYSGTIGNQALSRFDHQVDDLFSTTMHSTKLDQFISLWYSSGENIAANDKQFIPKIESETGLSHIKVIDLNGKVAKPYDLQAVKAAIKAQGVDPSQYNGYQIGSIVFPAGIISGAGYPGDGMIILGQAADTSTN</sequence>
<evidence type="ECO:0000313" key="4">
    <source>
        <dbReference type="Proteomes" id="UP000604765"/>
    </source>
</evidence>
<keyword evidence="2" id="KW-0732">Signal</keyword>
<comment type="caution">
    <text evidence="3">The sequence shown here is derived from an EMBL/GenBank/DDBJ whole genome shotgun (WGS) entry which is preliminary data.</text>
</comment>